<feature type="domain" description="HTH crp-type" evidence="4">
    <location>
        <begin position="150"/>
        <end position="216"/>
    </location>
</feature>
<name>A0A9D2BN80_9FIRM</name>
<dbReference type="PANTHER" id="PTHR24567">
    <property type="entry name" value="CRP FAMILY TRANSCRIPTIONAL REGULATORY PROTEIN"/>
    <property type="match status" value="1"/>
</dbReference>
<keyword evidence="1" id="KW-0805">Transcription regulation</keyword>
<dbReference type="CDD" id="cd00038">
    <property type="entry name" value="CAP_ED"/>
    <property type="match status" value="1"/>
</dbReference>
<dbReference type="AlphaFoldDB" id="A0A9D2BN80"/>
<organism evidence="5 6">
    <name type="scientific">Candidatus Erysipelatoclostridium merdavium</name>
    <dbReference type="NCBI Taxonomy" id="2838566"/>
    <lineage>
        <taxon>Bacteria</taxon>
        <taxon>Bacillati</taxon>
        <taxon>Bacillota</taxon>
        <taxon>Erysipelotrichia</taxon>
        <taxon>Erysipelotrichales</taxon>
        <taxon>Erysipelotrichales incertae sedis</taxon>
    </lineage>
</organism>
<sequence>MLKDYHLLKQTLPFWQHLNQNEKNILINNTSIIEYQSGQLIHHGKNDCVGILIIVSGKLRTYMISNEGKEITLFYLQPHNVCVLSAACILDSIDFEVLVEAKTTCQIIQISSAAFLQLSKQNIYVELFSYKLATERFSDVMWAMQQLLFMSFDQRLAAYLIEASDRTNSLDIKITHEQIAQDLNSAREVVSRMLKHFAKEGYVHLSRGKIHLINKQALASLK</sequence>
<dbReference type="InterPro" id="IPR014710">
    <property type="entry name" value="RmlC-like_jellyroll"/>
</dbReference>
<evidence type="ECO:0000259" key="4">
    <source>
        <dbReference type="PROSITE" id="PS51063"/>
    </source>
</evidence>
<dbReference type="Gene3D" id="2.60.120.10">
    <property type="entry name" value="Jelly Rolls"/>
    <property type="match status" value="1"/>
</dbReference>
<dbReference type="PANTHER" id="PTHR24567:SF26">
    <property type="entry name" value="REGULATORY PROTEIN YEIL"/>
    <property type="match status" value="1"/>
</dbReference>
<keyword evidence="2" id="KW-0238">DNA-binding</keyword>
<dbReference type="PROSITE" id="PS51063">
    <property type="entry name" value="HTH_CRP_2"/>
    <property type="match status" value="1"/>
</dbReference>
<dbReference type="InterPro" id="IPR036390">
    <property type="entry name" value="WH_DNA-bd_sf"/>
</dbReference>
<dbReference type="InterPro" id="IPR018490">
    <property type="entry name" value="cNMP-bd_dom_sf"/>
</dbReference>
<dbReference type="InterPro" id="IPR000595">
    <property type="entry name" value="cNMP-bd_dom"/>
</dbReference>
<comment type="caution">
    <text evidence="5">The sequence shown here is derived from an EMBL/GenBank/DDBJ whole genome shotgun (WGS) entry which is preliminary data.</text>
</comment>
<evidence type="ECO:0000313" key="5">
    <source>
        <dbReference type="EMBL" id="HIX81404.1"/>
    </source>
</evidence>
<dbReference type="InterPro" id="IPR036388">
    <property type="entry name" value="WH-like_DNA-bd_sf"/>
</dbReference>
<proteinExistence type="predicted"/>
<reference evidence="5" key="1">
    <citation type="journal article" date="2021" name="PeerJ">
        <title>Extensive microbial diversity within the chicken gut microbiome revealed by metagenomics and culture.</title>
        <authorList>
            <person name="Gilroy R."/>
            <person name="Ravi A."/>
            <person name="Getino M."/>
            <person name="Pursley I."/>
            <person name="Horton D.L."/>
            <person name="Alikhan N.F."/>
            <person name="Baker D."/>
            <person name="Gharbi K."/>
            <person name="Hall N."/>
            <person name="Watson M."/>
            <person name="Adriaenssens E.M."/>
            <person name="Foster-Nyarko E."/>
            <person name="Jarju S."/>
            <person name="Secka A."/>
            <person name="Antonio M."/>
            <person name="Oren A."/>
            <person name="Chaudhuri R.R."/>
            <person name="La Ragione R."/>
            <person name="Hildebrand F."/>
            <person name="Pallen M.J."/>
        </authorList>
    </citation>
    <scope>NUCLEOTIDE SEQUENCE</scope>
    <source>
        <strain evidence="5">ChiGjej1B1-14440</strain>
    </source>
</reference>
<dbReference type="InterPro" id="IPR050397">
    <property type="entry name" value="Env_Response_Regulators"/>
</dbReference>
<dbReference type="SUPFAM" id="SSF51206">
    <property type="entry name" value="cAMP-binding domain-like"/>
    <property type="match status" value="1"/>
</dbReference>
<dbReference type="EMBL" id="DXET01000120">
    <property type="protein sequence ID" value="HIX81404.1"/>
    <property type="molecule type" value="Genomic_DNA"/>
</dbReference>
<dbReference type="Pfam" id="PF13545">
    <property type="entry name" value="HTH_Crp_2"/>
    <property type="match status" value="1"/>
</dbReference>
<dbReference type="GO" id="GO:0005829">
    <property type="term" value="C:cytosol"/>
    <property type="evidence" value="ECO:0007669"/>
    <property type="project" value="TreeGrafter"/>
</dbReference>
<evidence type="ECO:0000313" key="6">
    <source>
        <dbReference type="Proteomes" id="UP000886724"/>
    </source>
</evidence>
<evidence type="ECO:0000256" key="2">
    <source>
        <dbReference type="ARBA" id="ARBA00023125"/>
    </source>
</evidence>
<dbReference type="GO" id="GO:0003677">
    <property type="term" value="F:DNA binding"/>
    <property type="evidence" value="ECO:0007669"/>
    <property type="project" value="UniProtKB-KW"/>
</dbReference>
<dbReference type="Pfam" id="PF00027">
    <property type="entry name" value="cNMP_binding"/>
    <property type="match status" value="1"/>
</dbReference>
<dbReference type="SMART" id="SM00419">
    <property type="entry name" value="HTH_CRP"/>
    <property type="match status" value="1"/>
</dbReference>
<accession>A0A9D2BN80</accession>
<evidence type="ECO:0000256" key="3">
    <source>
        <dbReference type="ARBA" id="ARBA00023163"/>
    </source>
</evidence>
<gene>
    <name evidence="5" type="ORF">H9980_05445</name>
</gene>
<protein>
    <submittedName>
        <fullName evidence="5">Crp/Fnr family transcriptional regulator</fullName>
    </submittedName>
</protein>
<reference evidence="5" key="2">
    <citation type="submission" date="2021-04" db="EMBL/GenBank/DDBJ databases">
        <authorList>
            <person name="Gilroy R."/>
        </authorList>
    </citation>
    <scope>NUCLEOTIDE SEQUENCE</scope>
    <source>
        <strain evidence="5">ChiGjej1B1-14440</strain>
    </source>
</reference>
<keyword evidence="3" id="KW-0804">Transcription</keyword>
<dbReference type="Proteomes" id="UP000886724">
    <property type="component" value="Unassembled WGS sequence"/>
</dbReference>
<dbReference type="Gene3D" id="1.10.10.10">
    <property type="entry name" value="Winged helix-like DNA-binding domain superfamily/Winged helix DNA-binding domain"/>
    <property type="match status" value="1"/>
</dbReference>
<evidence type="ECO:0000256" key="1">
    <source>
        <dbReference type="ARBA" id="ARBA00023015"/>
    </source>
</evidence>
<dbReference type="SUPFAM" id="SSF46785">
    <property type="entry name" value="Winged helix' DNA-binding domain"/>
    <property type="match status" value="1"/>
</dbReference>
<dbReference type="GO" id="GO:0003700">
    <property type="term" value="F:DNA-binding transcription factor activity"/>
    <property type="evidence" value="ECO:0007669"/>
    <property type="project" value="TreeGrafter"/>
</dbReference>
<dbReference type="InterPro" id="IPR012318">
    <property type="entry name" value="HTH_CRP"/>
</dbReference>